<dbReference type="SMART" id="SM00494">
    <property type="entry name" value="ChtBD2"/>
    <property type="match status" value="2"/>
</dbReference>
<dbReference type="InterPro" id="IPR002557">
    <property type="entry name" value="Chitin-bd_dom"/>
</dbReference>
<evidence type="ECO:0000256" key="1">
    <source>
        <dbReference type="SAM" id="SignalP"/>
    </source>
</evidence>
<gene>
    <name evidence="3" type="ORF">O3M35_012475</name>
</gene>
<name>A0AAW1CV01_9HEMI</name>
<accession>A0AAW1CV01</accession>
<feature type="signal peptide" evidence="1">
    <location>
        <begin position="1"/>
        <end position="18"/>
    </location>
</feature>
<evidence type="ECO:0000313" key="3">
    <source>
        <dbReference type="EMBL" id="KAK9501815.1"/>
    </source>
</evidence>
<dbReference type="EMBL" id="JAPXFL010000009">
    <property type="protein sequence ID" value="KAK9501815.1"/>
    <property type="molecule type" value="Genomic_DNA"/>
</dbReference>
<organism evidence="3 4">
    <name type="scientific">Rhynocoris fuscipes</name>
    <dbReference type="NCBI Taxonomy" id="488301"/>
    <lineage>
        <taxon>Eukaryota</taxon>
        <taxon>Metazoa</taxon>
        <taxon>Ecdysozoa</taxon>
        <taxon>Arthropoda</taxon>
        <taxon>Hexapoda</taxon>
        <taxon>Insecta</taxon>
        <taxon>Pterygota</taxon>
        <taxon>Neoptera</taxon>
        <taxon>Paraneoptera</taxon>
        <taxon>Hemiptera</taxon>
        <taxon>Heteroptera</taxon>
        <taxon>Panheteroptera</taxon>
        <taxon>Cimicomorpha</taxon>
        <taxon>Reduviidae</taxon>
        <taxon>Harpactorinae</taxon>
        <taxon>Harpactorini</taxon>
        <taxon>Rhynocoris</taxon>
    </lineage>
</organism>
<evidence type="ECO:0000259" key="2">
    <source>
        <dbReference type="PROSITE" id="PS50940"/>
    </source>
</evidence>
<dbReference type="PROSITE" id="PS50940">
    <property type="entry name" value="CHIT_BIND_II"/>
    <property type="match status" value="1"/>
</dbReference>
<dbReference type="GO" id="GO:0005576">
    <property type="term" value="C:extracellular region"/>
    <property type="evidence" value="ECO:0007669"/>
    <property type="project" value="InterPro"/>
</dbReference>
<proteinExistence type="predicted"/>
<dbReference type="Proteomes" id="UP001461498">
    <property type="component" value="Unassembled WGS sequence"/>
</dbReference>
<comment type="caution">
    <text evidence="3">The sequence shown here is derived from an EMBL/GenBank/DDBJ whole genome shotgun (WGS) entry which is preliminary data.</text>
</comment>
<protein>
    <recommendedName>
        <fullName evidence="2">Chitin-binding type-2 domain-containing protein</fullName>
    </recommendedName>
</protein>
<feature type="domain" description="Chitin-binding type-2" evidence="2">
    <location>
        <begin position="100"/>
        <end position="161"/>
    </location>
</feature>
<keyword evidence="1" id="KW-0732">Signal</keyword>
<dbReference type="Gene3D" id="2.170.140.10">
    <property type="entry name" value="Chitin binding domain"/>
    <property type="match status" value="1"/>
</dbReference>
<dbReference type="InterPro" id="IPR036508">
    <property type="entry name" value="Chitin-bd_dom_sf"/>
</dbReference>
<feature type="chain" id="PRO_5043643053" description="Chitin-binding type-2 domain-containing protein" evidence="1">
    <location>
        <begin position="19"/>
        <end position="221"/>
    </location>
</feature>
<dbReference type="SUPFAM" id="SSF57625">
    <property type="entry name" value="Invertebrate chitin-binding proteins"/>
    <property type="match status" value="1"/>
</dbReference>
<evidence type="ECO:0000313" key="4">
    <source>
        <dbReference type="Proteomes" id="UP001461498"/>
    </source>
</evidence>
<reference evidence="3 4" key="1">
    <citation type="submission" date="2022-12" db="EMBL/GenBank/DDBJ databases">
        <title>Chromosome-level genome assembly of true bugs.</title>
        <authorList>
            <person name="Ma L."/>
            <person name="Li H."/>
        </authorList>
    </citation>
    <scope>NUCLEOTIDE SEQUENCE [LARGE SCALE GENOMIC DNA]</scope>
    <source>
        <strain evidence="3">Lab_2022b</strain>
    </source>
</reference>
<dbReference type="PROSITE" id="PS51257">
    <property type="entry name" value="PROKAR_LIPOPROTEIN"/>
    <property type="match status" value="1"/>
</dbReference>
<sequence>MAFKYIFVSLMLFAACLAADTPAPSGDSTTAVAPTEKPPAPTPPKMQCAAAGFMCSDCNHQAVCIGNGDDTYLQIETECPSDSHCVENQCVKGAKCNYREFKCSAEGFFPDPYECTKYHVCVRDQQTNDLQTMNMECPSGGSYDAATASCGYPMNSTACLEGPVPLCVSPLQIGMLKSDPSIYYLCTESGESMGPELFKCAGGRIFDTKKVSCVAAKKTKK</sequence>
<dbReference type="GO" id="GO:0008061">
    <property type="term" value="F:chitin binding"/>
    <property type="evidence" value="ECO:0007669"/>
    <property type="project" value="InterPro"/>
</dbReference>
<dbReference type="AlphaFoldDB" id="A0AAW1CV01"/>
<keyword evidence="4" id="KW-1185">Reference proteome</keyword>
<dbReference type="Pfam" id="PF01607">
    <property type="entry name" value="CBM_14"/>
    <property type="match status" value="1"/>
</dbReference>